<feature type="compositionally biased region" description="Basic and acidic residues" evidence="1">
    <location>
        <begin position="58"/>
        <end position="81"/>
    </location>
</feature>
<keyword evidence="3" id="KW-1185">Reference proteome</keyword>
<dbReference type="RefSeq" id="WP_091456184.1">
    <property type="nucleotide sequence ID" value="NZ_FMZZ01000017.1"/>
</dbReference>
<name>A0A1G6XG78_9PSEU</name>
<gene>
    <name evidence="2" type="ORF">SAMN05216174_11755</name>
</gene>
<dbReference type="AlphaFoldDB" id="A0A1G6XG78"/>
<sequence>MSEPRSEQQEDIDRGTARERVARDPGFTVVAHPNVEQSVEQSTADGLADGLVDDEATEIGRDTGAERPSGPEDRTVHIEES</sequence>
<evidence type="ECO:0000313" key="2">
    <source>
        <dbReference type="EMBL" id="SDD76335.1"/>
    </source>
</evidence>
<feature type="compositionally biased region" description="Polar residues" evidence="1">
    <location>
        <begin position="35"/>
        <end position="44"/>
    </location>
</feature>
<dbReference type="STRING" id="1271860.SAMN05216174_11755"/>
<proteinExistence type="predicted"/>
<evidence type="ECO:0000256" key="1">
    <source>
        <dbReference type="SAM" id="MobiDB-lite"/>
    </source>
</evidence>
<accession>A0A1G6XG78</accession>
<feature type="compositionally biased region" description="Basic and acidic residues" evidence="1">
    <location>
        <begin position="1"/>
        <end position="23"/>
    </location>
</feature>
<protein>
    <submittedName>
        <fullName evidence="2">Uncharacterized protein</fullName>
    </submittedName>
</protein>
<organism evidence="2 3">
    <name type="scientific">Actinokineospora iranica</name>
    <dbReference type="NCBI Taxonomy" id="1271860"/>
    <lineage>
        <taxon>Bacteria</taxon>
        <taxon>Bacillati</taxon>
        <taxon>Actinomycetota</taxon>
        <taxon>Actinomycetes</taxon>
        <taxon>Pseudonocardiales</taxon>
        <taxon>Pseudonocardiaceae</taxon>
        <taxon>Actinokineospora</taxon>
    </lineage>
</organism>
<evidence type="ECO:0000313" key="3">
    <source>
        <dbReference type="Proteomes" id="UP000199501"/>
    </source>
</evidence>
<reference evidence="3" key="1">
    <citation type="submission" date="2016-10" db="EMBL/GenBank/DDBJ databases">
        <authorList>
            <person name="Varghese N."/>
            <person name="Submissions S."/>
        </authorList>
    </citation>
    <scope>NUCLEOTIDE SEQUENCE [LARGE SCALE GENOMIC DNA]</scope>
    <source>
        <strain evidence="3">IBRC-M 10403</strain>
    </source>
</reference>
<dbReference type="OrthoDB" id="9967377at2"/>
<dbReference type="Proteomes" id="UP000199501">
    <property type="component" value="Unassembled WGS sequence"/>
</dbReference>
<dbReference type="EMBL" id="FMZZ01000017">
    <property type="protein sequence ID" value="SDD76335.1"/>
    <property type="molecule type" value="Genomic_DNA"/>
</dbReference>
<feature type="region of interest" description="Disordered" evidence="1">
    <location>
        <begin position="1"/>
        <end position="81"/>
    </location>
</feature>